<evidence type="ECO:0000313" key="8">
    <source>
        <dbReference type="Proteomes" id="UP001501803"/>
    </source>
</evidence>
<evidence type="ECO:0000256" key="1">
    <source>
        <dbReference type="ARBA" id="ARBA00001974"/>
    </source>
</evidence>
<gene>
    <name evidence="7" type="ORF">GCM10022381_33970</name>
</gene>
<dbReference type="Pfam" id="PF01494">
    <property type="entry name" value="FAD_binding_3"/>
    <property type="match status" value="1"/>
</dbReference>
<feature type="domain" description="FAD-binding" evidence="6">
    <location>
        <begin position="9"/>
        <end position="353"/>
    </location>
</feature>
<evidence type="ECO:0000313" key="7">
    <source>
        <dbReference type="EMBL" id="GAA3889297.1"/>
    </source>
</evidence>
<proteinExistence type="predicted"/>
<dbReference type="PRINTS" id="PR00420">
    <property type="entry name" value="RNGMNOXGNASE"/>
</dbReference>
<evidence type="ECO:0000259" key="6">
    <source>
        <dbReference type="Pfam" id="PF01494"/>
    </source>
</evidence>
<evidence type="ECO:0000256" key="3">
    <source>
        <dbReference type="ARBA" id="ARBA00022827"/>
    </source>
</evidence>
<keyword evidence="2" id="KW-0285">Flavoprotein</keyword>
<evidence type="ECO:0000256" key="5">
    <source>
        <dbReference type="ARBA" id="ARBA00023033"/>
    </source>
</evidence>
<dbReference type="InterPro" id="IPR002938">
    <property type="entry name" value="FAD-bd"/>
</dbReference>
<dbReference type="PANTHER" id="PTHR13789:SF318">
    <property type="entry name" value="GERANYLGERANYL DIPHOSPHATE REDUCTASE"/>
    <property type="match status" value="1"/>
</dbReference>
<dbReference type="RefSeq" id="WP_345068859.1">
    <property type="nucleotide sequence ID" value="NZ_BAABCN010000012.1"/>
</dbReference>
<evidence type="ECO:0000256" key="4">
    <source>
        <dbReference type="ARBA" id="ARBA00023002"/>
    </source>
</evidence>
<keyword evidence="8" id="KW-1185">Reference proteome</keyword>
<dbReference type="GO" id="GO:0004497">
    <property type="term" value="F:monooxygenase activity"/>
    <property type="evidence" value="ECO:0007669"/>
    <property type="project" value="UniProtKB-KW"/>
</dbReference>
<dbReference type="InterPro" id="IPR050493">
    <property type="entry name" value="FAD-dep_Monooxygenase_BioMet"/>
</dbReference>
<organism evidence="7 8">
    <name type="scientific">Leifsonia kafniensis</name>
    <dbReference type="NCBI Taxonomy" id="475957"/>
    <lineage>
        <taxon>Bacteria</taxon>
        <taxon>Bacillati</taxon>
        <taxon>Actinomycetota</taxon>
        <taxon>Actinomycetes</taxon>
        <taxon>Micrococcales</taxon>
        <taxon>Microbacteriaceae</taxon>
        <taxon>Leifsonia</taxon>
    </lineage>
</organism>
<reference evidence="8" key="1">
    <citation type="journal article" date="2019" name="Int. J. Syst. Evol. Microbiol.">
        <title>The Global Catalogue of Microorganisms (GCM) 10K type strain sequencing project: providing services to taxonomists for standard genome sequencing and annotation.</title>
        <authorList>
            <consortium name="The Broad Institute Genomics Platform"/>
            <consortium name="The Broad Institute Genome Sequencing Center for Infectious Disease"/>
            <person name="Wu L."/>
            <person name="Ma J."/>
        </authorList>
    </citation>
    <scope>NUCLEOTIDE SEQUENCE [LARGE SCALE GENOMIC DNA]</scope>
    <source>
        <strain evidence="8">JCM 17021</strain>
    </source>
</reference>
<accession>A0ABP7KX28</accession>
<name>A0ABP7KX28_9MICO</name>
<dbReference type="EMBL" id="BAABCN010000012">
    <property type="protein sequence ID" value="GAA3889297.1"/>
    <property type="molecule type" value="Genomic_DNA"/>
</dbReference>
<dbReference type="InterPro" id="IPR036188">
    <property type="entry name" value="FAD/NAD-bd_sf"/>
</dbReference>
<keyword evidence="3" id="KW-0274">FAD</keyword>
<keyword evidence="4" id="KW-0560">Oxidoreductase</keyword>
<sequence>MNQTTKSPTVAVIGGGLAGLASAVGLLKYGFDVQVFEQARQLGEVGAGINISPQAAKALIGIGLGEQIAEVGNVVTGHLQRSMYTGDQLAETLFVEPGHSTSRYGAPYYTFHRADLIGVLAGAVDPERVHLGERLVGLDEGPEGVTLTFASGTVHTADVVIGADGIHSRVREVLYGEDEPEFTGQMVWRALIDGDAFPEGFLGKHGFYGWIGKGSHLMTYYLRGTNFINITTQADADGWLEEGWSIGGDPDEMRKSFPNATPELQSILDSITQCSKWGLFGRKPTENWGRGRVQLIGDAAHPMLPNAGQGAAQSFEDAYVLARWLDTHRADPEDGLEGFRHVRIPRAHAVQRQSLANSKLVHAGDWEKRQEVFQEREKTGDTPLGLGWIYGYEPEQEWSIRREYPLSSPAAVEV</sequence>
<dbReference type="SUPFAM" id="SSF54373">
    <property type="entry name" value="FAD-linked reductases, C-terminal domain"/>
    <property type="match status" value="1"/>
</dbReference>
<comment type="caution">
    <text evidence="7">The sequence shown here is derived from an EMBL/GenBank/DDBJ whole genome shotgun (WGS) entry which is preliminary data.</text>
</comment>
<dbReference type="Gene3D" id="3.50.50.60">
    <property type="entry name" value="FAD/NAD(P)-binding domain"/>
    <property type="match status" value="1"/>
</dbReference>
<dbReference type="PANTHER" id="PTHR13789">
    <property type="entry name" value="MONOOXYGENASE"/>
    <property type="match status" value="1"/>
</dbReference>
<dbReference type="Proteomes" id="UP001501803">
    <property type="component" value="Unassembled WGS sequence"/>
</dbReference>
<dbReference type="SUPFAM" id="SSF51905">
    <property type="entry name" value="FAD/NAD(P)-binding domain"/>
    <property type="match status" value="1"/>
</dbReference>
<evidence type="ECO:0000256" key="2">
    <source>
        <dbReference type="ARBA" id="ARBA00022630"/>
    </source>
</evidence>
<keyword evidence="5 7" id="KW-0503">Monooxygenase</keyword>
<protein>
    <submittedName>
        <fullName evidence="7">FAD-dependent monooxygenase</fullName>
    </submittedName>
</protein>
<comment type="cofactor">
    <cofactor evidence="1">
        <name>FAD</name>
        <dbReference type="ChEBI" id="CHEBI:57692"/>
    </cofactor>
</comment>